<name>A0ABT2RTI7_9FIRM</name>
<reference evidence="1 2" key="1">
    <citation type="journal article" date="2021" name="ISME Commun">
        <title>Automated analysis of genomic sequences facilitates high-throughput and comprehensive description of bacteria.</title>
        <authorList>
            <person name="Hitch T.C.A."/>
        </authorList>
    </citation>
    <scope>NUCLEOTIDE SEQUENCE [LARGE SCALE GENOMIC DNA]</scope>
    <source>
        <strain evidence="1 2">Sanger_04</strain>
    </source>
</reference>
<protein>
    <submittedName>
        <fullName evidence="1">Uncharacterized protein</fullName>
    </submittedName>
</protein>
<dbReference type="EMBL" id="JAOQKC010000002">
    <property type="protein sequence ID" value="MCU6695630.1"/>
    <property type="molecule type" value="Genomic_DNA"/>
</dbReference>
<gene>
    <name evidence="1" type="ORF">OCV63_01800</name>
</gene>
<dbReference type="RefSeq" id="WP_158361724.1">
    <property type="nucleotide sequence ID" value="NZ_JAOQKC010000002.1"/>
</dbReference>
<organism evidence="1 2">
    <name type="scientific">Laedolimicola ammoniilytica</name>
    <dbReference type="NCBI Taxonomy" id="2981771"/>
    <lineage>
        <taxon>Bacteria</taxon>
        <taxon>Bacillati</taxon>
        <taxon>Bacillota</taxon>
        <taxon>Clostridia</taxon>
        <taxon>Lachnospirales</taxon>
        <taxon>Lachnospiraceae</taxon>
        <taxon>Laedolimicola</taxon>
    </lineage>
</organism>
<evidence type="ECO:0000313" key="1">
    <source>
        <dbReference type="EMBL" id="MCU6695630.1"/>
    </source>
</evidence>
<dbReference type="Proteomes" id="UP001652461">
    <property type="component" value="Unassembled WGS sequence"/>
</dbReference>
<evidence type="ECO:0000313" key="2">
    <source>
        <dbReference type="Proteomes" id="UP001652461"/>
    </source>
</evidence>
<proteinExistence type="predicted"/>
<accession>A0ABT2RTI7</accession>
<keyword evidence="2" id="KW-1185">Reference proteome</keyword>
<sequence length="59" mass="6933">MLTLELRPYDPESDELRNGWDALSVEQATAEGKNLYVDQFGDIWTDGEREYVGRIRKRE</sequence>
<comment type="caution">
    <text evidence="1">The sequence shown here is derived from an EMBL/GenBank/DDBJ whole genome shotgun (WGS) entry which is preliminary data.</text>
</comment>